<evidence type="ECO:0000259" key="4">
    <source>
        <dbReference type="Pfam" id="PF13313"/>
    </source>
</evidence>
<dbReference type="Proteomes" id="UP000028725">
    <property type="component" value="Unassembled WGS sequence"/>
</dbReference>
<keyword evidence="2" id="KW-0732">Signal</keyword>
<dbReference type="EMBL" id="JMCB01000034">
    <property type="protein sequence ID" value="KFE58924.1"/>
    <property type="molecule type" value="Genomic_DNA"/>
</dbReference>
<feature type="chain" id="PRO_5001799249" description="DUF4082 domain-containing protein" evidence="2">
    <location>
        <begin position="21"/>
        <end position="434"/>
    </location>
</feature>
<dbReference type="Pfam" id="PF03372">
    <property type="entry name" value="Exo_endo_phos"/>
    <property type="match status" value="1"/>
</dbReference>
<gene>
    <name evidence="5" type="ORF">DB31_6221</name>
</gene>
<feature type="domain" description="DUF4082" evidence="4">
    <location>
        <begin position="281"/>
        <end position="426"/>
    </location>
</feature>
<sequence>MSRASLFLTLALAASLTRCAPPDSEPEQAPTPAESTQALTPGGGLRLMTYNIKHGEVSSLDAIANVIKGQGPDLVALQEVDSLTHRSGKVDQAARLGQLTGMYASFVPSLLSYDGGQYGLTLLSRYPIRSSTRIPLRSAAEQRILALYEVELDAQHILPVGVTHFGTVDATERLNQAADVKAALTGKPWALLGGDFNASPSESGITSLLQLLTDAWARGGSGSGYTSSASFPTRRIDYLMLGSAWTSPVTARVVSASSQSDHLPVVATLILPWSQTLLGDRVPGTAVQADTKAVEVGVRFRSNVPGTITALRFYRGTRNASGYVARLWTSAGTLLAQVPVTDGAIPGWQEVALPSPVAISANTLYVVSYYSSNGQFARDVDGLLNAIVSGNLTAPSSASVGGNGIYVYATGGGFPTASYKNTNYWVDVRFVPSP</sequence>
<evidence type="ECO:0008006" key="7">
    <source>
        <dbReference type="Google" id="ProtNLM"/>
    </source>
</evidence>
<dbReference type="InterPro" id="IPR051916">
    <property type="entry name" value="GPI-anchor_lipid_remodeler"/>
</dbReference>
<dbReference type="InterPro" id="IPR036691">
    <property type="entry name" value="Endo/exonu/phosph_ase_sf"/>
</dbReference>
<dbReference type="RefSeq" id="WP_083969249.1">
    <property type="nucleotide sequence ID" value="NZ_JMCB01000034.1"/>
</dbReference>
<dbReference type="PANTHER" id="PTHR14859:SF15">
    <property type="entry name" value="ENDONUCLEASE_EXONUCLEASE_PHOSPHATASE DOMAIN-CONTAINING PROTEIN"/>
    <property type="match status" value="1"/>
</dbReference>
<dbReference type="GO" id="GO:0003824">
    <property type="term" value="F:catalytic activity"/>
    <property type="evidence" value="ECO:0007669"/>
    <property type="project" value="InterPro"/>
</dbReference>
<dbReference type="STRING" id="394096.DB31_6221"/>
<reference evidence="5 6" key="1">
    <citation type="submission" date="2014-04" db="EMBL/GenBank/DDBJ databases">
        <title>Genome assembly of Hyalangium minutum DSM 14724.</title>
        <authorList>
            <person name="Sharma G."/>
            <person name="Subramanian S."/>
        </authorList>
    </citation>
    <scope>NUCLEOTIDE SEQUENCE [LARGE SCALE GENOMIC DNA]</scope>
    <source>
        <strain evidence="5 6">DSM 14724</strain>
    </source>
</reference>
<proteinExistence type="predicted"/>
<evidence type="ECO:0000256" key="2">
    <source>
        <dbReference type="SAM" id="SignalP"/>
    </source>
</evidence>
<name>A0A085VU11_9BACT</name>
<evidence type="ECO:0000313" key="5">
    <source>
        <dbReference type="EMBL" id="KFE58924.1"/>
    </source>
</evidence>
<dbReference type="AlphaFoldDB" id="A0A085VU11"/>
<dbReference type="GO" id="GO:0016020">
    <property type="term" value="C:membrane"/>
    <property type="evidence" value="ECO:0007669"/>
    <property type="project" value="GOC"/>
</dbReference>
<dbReference type="SUPFAM" id="SSF56219">
    <property type="entry name" value="DNase I-like"/>
    <property type="match status" value="1"/>
</dbReference>
<dbReference type="OrthoDB" id="155529at2"/>
<keyword evidence="6" id="KW-1185">Reference proteome</keyword>
<feature type="domain" description="Endonuclease/exonuclease/phosphatase" evidence="3">
    <location>
        <begin position="48"/>
        <end position="262"/>
    </location>
</feature>
<dbReference type="GO" id="GO:0006506">
    <property type="term" value="P:GPI anchor biosynthetic process"/>
    <property type="evidence" value="ECO:0007669"/>
    <property type="project" value="TreeGrafter"/>
</dbReference>
<evidence type="ECO:0000313" key="6">
    <source>
        <dbReference type="Proteomes" id="UP000028725"/>
    </source>
</evidence>
<evidence type="ECO:0000256" key="1">
    <source>
        <dbReference type="SAM" id="MobiDB-lite"/>
    </source>
</evidence>
<protein>
    <recommendedName>
        <fullName evidence="7">DUF4082 domain-containing protein</fullName>
    </recommendedName>
</protein>
<organism evidence="5 6">
    <name type="scientific">Hyalangium minutum</name>
    <dbReference type="NCBI Taxonomy" id="394096"/>
    <lineage>
        <taxon>Bacteria</taxon>
        <taxon>Pseudomonadati</taxon>
        <taxon>Myxococcota</taxon>
        <taxon>Myxococcia</taxon>
        <taxon>Myxococcales</taxon>
        <taxon>Cystobacterineae</taxon>
        <taxon>Archangiaceae</taxon>
        <taxon>Hyalangium</taxon>
    </lineage>
</organism>
<feature type="region of interest" description="Disordered" evidence="1">
    <location>
        <begin position="19"/>
        <end position="42"/>
    </location>
</feature>
<dbReference type="InterPro" id="IPR005135">
    <property type="entry name" value="Endo/exonuclease/phosphatase"/>
</dbReference>
<accession>A0A085VU11</accession>
<feature type="signal peptide" evidence="2">
    <location>
        <begin position="1"/>
        <end position="20"/>
    </location>
</feature>
<dbReference type="PANTHER" id="PTHR14859">
    <property type="entry name" value="CALCOFLUOR WHITE HYPERSENSITIVE PROTEIN PRECURSOR"/>
    <property type="match status" value="1"/>
</dbReference>
<dbReference type="Gene3D" id="3.60.10.10">
    <property type="entry name" value="Endonuclease/exonuclease/phosphatase"/>
    <property type="match status" value="1"/>
</dbReference>
<evidence type="ECO:0000259" key="3">
    <source>
        <dbReference type="Pfam" id="PF03372"/>
    </source>
</evidence>
<dbReference type="InterPro" id="IPR025141">
    <property type="entry name" value="DUF4082"/>
</dbReference>
<dbReference type="Pfam" id="PF13313">
    <property type="entry name" value="DUF4082"/>
    <property type="match status" value="1"/>
</dbReference>
<dbReference type="PATRIC" id="fig|394096.3.peg.8938"/>
<comment type="caution">
    <text evidence="5">The sequence shown here is derived from an EMBL/GenBank/DDBJ whole genome shotgun (WGS) entry which is preliminary data.</text>
</comment>